<keyword evidence="1" id="KW-0732">Signal</keyword>
<gene>
    <name evidence="2" type="ORF">BKM63_21640</name>
</gene>
<dbReference type="AlphaFoldDB" id="A0A1J7CEL4"/>
<feature type="chain" id="PRO_5009644258" description="Carboxypeptidase-like protein" evidence="1">
    <location>
        <begin position="27"/>
        <end position="589"/>
    </location>
</feature>
<comment type="caution">
    <text evidence="2">The sequence shown here is derived from an EMBL/GenBank/DDBJ whole genome shotgun (WGS) entry which is preliminary data.</text>
</comment>
<dbReference type="InterPro" id="IPR008969">
    <property type="entry name" value="CarboxyPept-like_regulatory"/>
</dbReference>
<keyword evidence="3" id="KW-1185">Reference proteome</keyword>
<dbReference type="RefSeq" id="WP_071638680.1">
    <property type="nucleotide sequence ID" value="NZ_MLFK01000011.1"/>
</dbReference>
<evidence type="ECO:0000313" key="3">
    <source>
        <dbReference type="Proteomes" id="UP000182826"/>
    </source>
</evidence>
<organism evidence="2 3">
    <name type="scientific">Flavobacterium johnsoniae</name>
    <name type="common">Cytophaga johnsonae</name>
    <dbReference type="NCBI Taxonomy" id="986"/>
    <lineage>
        <taxon>Bacteria</taxon>
        <taxon>Pseudomonadati</taxon>
        <taxon>Bacteroidota</taxon>
        <taxon>Flavobacteriia</taxon>
        <taxon>Flavobacteriales</taxon>
        <taxon>Flavobacteriaceae</taxon>
        <taxon>Flavobacterium</taxon>
    </lineage>
</organism>
<feature type="signal peptide" evidence="1">
    <location>
        <begin position="1"/>
        <end position="26"/>
    </location>
</feature>
<dbReference type="Proteomes" id="UP000182826">
    <property type="component" value="Unassembled WGS sequence"/>
</dbReference>
<name>A0A1J7CEL4_FLAJO</name>
<sequence>MPVNSKITFVQILFLVISGAFFNAHAQSILDTEMSIDADKKPLGSILDLMEQKGNFRFAYYSKLVVKDSAVTIHSKQSTIKDVLDQLLGNKYEYKESKGFVILRYAPLELALVLEKNSVVGEHQVVNGYIMDVKTNKRLENASVYEKNALQSTLTDKDGFFELKLKNVPETIELTVIKENYKTITTIFLSEIKIQMGSRKSSSSSDYVDGDFSAVERTGIGRFFISSKQKIQSLNLGGFISEVPVQASLIPSLSTRGMMNSQINSSFSLNLLGGYTGGVRGLEMAGLYNINRMNVNALQMAGIFNTVGGSVNGVQLAGIYNNVFGDLRGLQMSGIHNSVKGSQAGLQVTGIYNNVHGDSRGVQVAGIHNTVKGSQNGLQISGIYNTGNEKVRGAQIAGLFNYAKELDGIQFGLVNITDSPSGYSFGLLNFKKNGYQKISITRNEISDINLAVKTGDNKLYTILTAGKSERTNEEKLFSFGIGLGKNIPLGKRFTYNMEISTQYLYLGNWDYYNFLYKFDSPFTFRLFKGVAISAGPSFTIYSSEKRDKTIPGNSTSTFVQDRTKRYNVIKDNGKGLTGWVGWSFGISLF</sequence>
<dbReference type="Gene3D" id="2.60.40.1120">
    <property type="entry name" value="Carboxypeptidase-like, regulatory domain"/>
    <property type="match status" value="1"/>
</dbReference>
<dbReference type="SUPFAM" id="SSF49464">
    <property type="entry name" value="Carboxypeptidase regulatory domain-like"/>
    <property type="match status" value="1"/>
</dbReference>
<accession>A0A1J7CEL4</accession>
<dbReference type="EMBL" id="MLFK01000011">
    <property type="protein sequence ID" value="OIV40004.1"/>
    <property type="molecule type" value="Genomic_DNA"/>
</dbReference>
<evidence type="ECO:0008006" key="4">
    <source>
        <dbReference type="Google" id="ProtNLM"/>
    </source>
</evidence>
<proteinExistence type="predicted"/>
<dbReference type="OrthoDB" id="5505971at2"/>
<protein>
    <recommendedName>
        <fullName evidence="4">Carboxypeptidase-like protein</fullName>
    </recommendedName>
</protein>
<evidence type="ECO:0000313" key="2">
    <source>
        <dbReference type="EMBL" id="OIV40004.1"/>
    </source>
</evidence>
<evidence type="ECO:0000256" key="1">
    <source>
        <dbReference type="SAM" id="SignalP"/>
    </source>
</evidence>
<reference evidence="2 3" key="1">
    <citation type="submission" date="2016-10" db="EMBL/GenBank/DDBJ databases">
        <title>Draft Genome Sequence of Rhizobacteria Flavobacterium johnsoniae CI04.</title>
        <authorList>
            <person name="Bravo J.I."/>
            <person name="Lozano G.L."/>
            <person name="Handelsman J."/>
        </authorList>
    </citation>
    <scope>NUCLEOTIDE SEQUENCE [LARGE SCALE GENOMIC DNA]</scope>
    <source>
        <strain evidence="2 3">CI04</strain>
    </source>
</reference>